<feature type="compositionally biased region" description="Polar residues" evidence="1">
    <location>
        <begin position="142"/>
        <end position="156"/>
    </location>
</feature>
<organism evidence="2 3">
    <name type="scientific">Ectocarpus siliculosus</name>
    <name type="common">Brown alga</name>
    <name type="synonym">Conferva siliculosa</name>
    <dbReference type="NCBI Taxonomy" id="2880"/>
    <lineage>
        <taxon>Eukaryota</taxon>
        <taxon>Sar</taxon>
        <taxon>Stramenopiles</taxon>
        <taxon>Ochrophyta</taxon>
        <taxon>PX clade</taxon>
        <taxon>Phaeophyceae</taxon>
        <taxon>Ectocarpales</taxon>
        <taxon>Ectocarpaceae</taxon>
        <taxon>Ectocarpus</taxon>
    </lineage>
</organism>
<dbReference type="AlphaFoldDB" id="D7G4G4"/>
<dbReference type="InParanoid" id="D7G4G4"/>
<dbReference type="Proteomes" id="UP000002630">
    <property type="component" value="Unassembled WGS sequence"/>
</dbReference>
<gene>
    <name evidence="2" type="ORF">Esi_0568_0003</name>
</gene>
<evidence type="ECO:0000313" key="3">
    <source>
        <dbReference type="Proteomes" id="UP000002630"/>
    </source>
</evidence>
<name>D7G4G4_ECTSI</name>
<proteinExistence type="predicted"/>
<sequence length="418" mass="44082">MTEEEKAGAIRHRDVVRARAAAGEAGTEGPCSAGDNCVAKECFSRRSSHNALTAMGGTSRAPAWLAPLTAAKVDEGDPKTAGNSDAWKNASALDNSAGDDIAAAATPTAARQRTSPEATSTSSRRTSGEGVGAGRTMRLRNKSSSTPSKQTATPSKAGSVVLPLEEIKVCIADALTHVFGDKKIVGTLVDKMAGTASQAKAMRAVVTAINANSSEFITAAKEAGKEACAQHLKAPLTDLAKAQTDAANKWKDNSVEAANKWKTTAQALAKSSAQKSTPQVSDAKLNAAAKAGVMANNEALMTLVKTEVASQVLQLKTGLEARLTEMESSAKADLETRFGSLFTSIQSGLTNACEYITGVVKENGRQLDESISGNKRGPHPRLHRRKGAVRVSTRLRGGVTNVKRRRRMGLWRRWMATR</sequence>
<dbReference type="EMBL" id="FN649760">
    <property type="protein sequence ID" value="CBJ33710.1"/>
    <property type="molecule type" value="Genomic_DNA"/>
</dbReference>
<accession>D7G4G4</accession>
<feature type="compositionally biased region" description="Low complexity" evidence="1">
    <location>
        <begin position="105"/>
        <end position="125"/>
    </location>
</feature>
<keyword evidence="3" id="KW-1185">Reference proteome</keyword>
<evidence type="ECO:0000256" key="1">
    <source>
        <dbReference type="SAM" id="MobiDB-lite"/>
    </source>
</evidence>
<feature type="region of interest" description="Disordered" evidence="1">
    <location>
        <begin position="105"/>
        <end position="157"/>
    </location>
</feature>
<protein>
    <submittedName>
        <fullName evidence="2">Uncharacterized protein</fullName>
    </submittedName>
</protein>
<feature type="region of interest" description="Disordered" evidence="1">
    <location>
        <begin position="368"/>
        <end position="387"/>
    </location>
</feature>
<reference evidence="2 3" key="1">
    <citation type="journal article" date="2010" name="Nature">
        <title>The Ectocarpus genome and the independent evolution of multicellularity in brown algae.</title>
        <authorList>
            <person name="Cock J.M."/>
            <person name="Sterck L."/>
            <person name="Rouze P."/>
            <person name="Scornet D."/>
            <person name="Allen A.E."/>
            <person name="Amoutzias G."/>
            <person name="Anthouard V."/>
            <person name="Artiguenave F."/>
            <person name="Aury J.M."/>
            <person name="Badger J.H."/>
            <person name="Beszteri B."/>
            <person name="Billiau K."/>
            <person name="Bonnet E."/>
            <person name="Bothwell J.H."/>
            <person name="Bowler C."/>
            <person name="Boyen C."/>
            <person name="Brownlee C."/>
            <person name="Carrano C.J."/>
            <person name="Charrier B."/>
            <person name="Cho G.Y."/>
            <person name="Coelho S.M."/>
            <person name="Collen J."/>
            <person name="Corre E."/>
            <person name="Da Silva C."/>
            <person name="Delage L."/>
            <person name="Delaroque N."/>
            <person name="Dittami S.M."/>
            <person name="Doulbeau S."/>
            <person name="Elias M."/>
            <person name="Farnham G."/>
            <person name="Gachon C.M."/>
            <person name="Gschloessl B."/>
            <person name="Heesch S."/>
            <person name="Jabbari K."/>
            <person name="Jubin C."/>
            <person name="Kawai H."/>
            <person name="Kimura K."/>
            <person name="Kloareg B."/>
            <person name="Kupper F.C."/>
            <person name="Lang D."/>
            <person name="Le Bail A."/>
            <person name="Leblanc C."/>
            <person name="Lerouge P."/>
            <person name="Lohr M."/>
            <person name="Lopez P.J."/>
            <person name="Martens C."/>
            <person name="Maumus F."/>
            <person name="Michel G."/>
            <person name="Miranda-Saavedra D."/>
            <person name="Morales J."/>
            <person name="Moreau H."/>
            <person name="Motomura T."/>
            <person name="Nagasato C."/>
            <person name="Napoli C.A."/>
            <person name="Nelson D.R."/>
            <person name="Nyvall-Collen P."/>
            <person name="Peters A.F."/>
            <person name="Pommier C."/>
            <person name="Potin P."/>
            <person name="Poulain J."/>
            <person name="Quesneville H."/>
            <person name="Read B."/>
            <person name="Rensing S.A."/>
            <person name="Ritter A."/>
            <person name="Rousvoal S."/>
            <person name="Samanta M."/>
            <person name="Samson G."/>
            <person name="Schroeder D.C."/>
            <person name="Segurens B."/>
            <person name="Strittmatter M."/>
            <person name="Tonon T."/>
            <person name="Tregear J.W."/>
            <person name="Valentin K."/>
            <person name="von Dassow P."/>
            <person name="Yamagishi T."/>
            <person name="Van de Peer Y."/>
            <person name="Wincker P."/>
        </authorList>
    </citation>
    <scope>NUCLEOTIDE SEQUENCE [LARGE SCALE GENOMIC DNA]</scope>
    <source>
        <strain evidence="3">Ec32 / CCAP1310/4</strain>
    </source>
</reference>
<feature type="compositionally biased region" description="Basic residues" evidence="1">
    <location>
        <begin position="376"/>
        <end position="387"/>
    </location>
</feature>
<evidence type="ECO:0000313" key="2">
    <source>
        <dbReference type="EMBL" id="CBJ33710.1"/>
    </source>
</evidence>